<feature type="compositionally biased region" description="Basic and acidic residues" evidence="2">
    <location>
        <begin position="117"/>
        <end position="127"/>
    </location>
</feature>
<dbReference type="PANTHER" id="PTHR15241:SF304">
    <property type="entry name" value="RRM DOMAIN-CONTAINING PROTEIN"/>
    <property type="match status" value="1"/>
</dbReference>
<feature type="compositionally biased region" description="Basic and acidic residues" evidence="2">
    <location>
        <begin position="870"/>
        <end position="889"/>
    </location>
</feature>
<dbReference type="PANTHER" id="PTHR15241">
    <property type="entry name" value="TRANSFORMER-2-RELATED"/>
    <property type="match status" value="1"/>
</dbReference>
<evidence type="ECO:0000259" key="3">
    <source>
        <dbReference type="PROSITE" id="PS50102"/>
    </source>
</evidence>
<evidence type="ECO:0000256" key="2">
    <source>
        <dbReference type="SAM" id="MobiDB-lite"/>
    </source>
</evidence>
<dbReference type="SUPFAM" id="SSF54928">
    <property type="entry name" value="RNA-binding domain, RBD"/>
    <property type="match status" value="1"/>
</dbReference>
<dbReference type="InterPro" id="IPR012677">
    <property type="entry name" value="Nucleotide-bd_a/b_plait_sf"/>
</dbReference>
<dbReference type="InterPro" id="IPR000504">
    <property type="entry name" value="RRM_dom"/>
</dbReference>
<comment type="caution">
    <text evidence="4">The sequence shown here is derived from an EMBL/GenBank/DDBJ whole genome shotgun (WGS) entry which is preliminary data.</text>
</comment>
<feature type="compositionally biased region" description="Polar residues" evidence="2">
    <location>
        <begin position="290"/>
        <end position="307"/>
    </location>
</feature>
<feature type="region of interest" description="Disordered" evidence="2">
    <location>
        <begin position="290"/>
        <end position="311"/>
    </location>
</feature>
<dbReference type="AlphaFoldDB" id="A0AAN7WBT8"/>
<feature type="domain" description="RRM" evidence="3">
    <location>
        <begin position="1072"/>
        <end position="1145"/>
    </location>
</feature>
<dbReference type="SMART" id="SM00360">
    <property type="entry name" value="RRM"/>
    <property type="match status" value="2"/>
</dbReference>
<sequence length="1155" mass="126732">MNNLLAAALATQEARRSRYDSKPMMQHDPITMAPMVKQEDSHQAADEKYDVGHYNKDIHDSIMLPVCSESDGKTAMRAVTRAELSDAIDGLLSHELAATSPRISSDRPHSTGATPEPEPKQTHERVSTDTTTFALVRPAVWRDERGPGHIIRHREDNTAVARGHAPGLRRDEAPGDFYASQRQQHAASKLQQLGGSVPRKPVQRALPQSFVPPSSIRLPSVIPPQQKRPPIIDTEICGVCAQNHGSNDAQTCDFTHRKAQGHTHCSNCEHKKKNGKPKLQCNRAGKVANKSTVNKQQSGAVGASSTSHKADVVPLHKSDRRDSGYGGLPVANVPSERRIYDSPYPQLPAHYGPDLASQMMGSMFGIQMPMPPMLDGAYGMQTPMHGMPGIPYGMSDGSCGMPDVQYGMPAFPYDPAGDYQQPIVNTEPLPYAAWLAGRGIQAASQADVQTHDPLRGPMHPDRQKVYEISAAAHPAGHSDAGDRTPLTTVAAKATGTDLEELEKLKHKQKSLAGMTQSMVQKTPWLLDAHMKAIASVDRSVSKLYKRSRTFGLTKPDPALQKIILDARIRVLDGTHRQLRQQLERAEASSSDRLPMIRQNLELNERELFKLKPIGESPAVPAKKSFQVPRDQDGRIVRLAQKLHSLRAEHDRVAKLNPERVPSLTQKITAVEYEITTLAPGTKGNSRVNASVADRIVVDLTGETTHEPAACGQEPKATHQIRPAGQRTLGSDEVLGLVEDLRGVSAKFHQAPTDEPHRSKIAIGNKGIRKLEEKRRMLNAALIKAREEDPESMSSIEQEIKANEVIYRKAWHEMRPRVESKLHSLRAGLEKIRSEQPGRYETQLGMIRTAESALEELKSDPASEDNQADVTDPRDSEQVRSKRKHDDDHANNVGNDLSVLDGNFDGPAQKKPHIGALVPDHTVDEDFIAFFAYDSTEKGAPSKTKVMVTNLPHGLSKDELFQMFAEYSPVAATMASRPIPKLKMNKLAPRNGASMRRGFGCVTFASEEMQKRACLELDGQERMGREIGVKVAVAHAVMADRKAVTEGETTGHMLNEINLCRERTAAARTEGTKMLYIGNLPYATTELDLGNLFAGFGVEKVSLQTDESTLPPSIHGFVGVATSADAERAVAELNGNIVLDHKVSVQLFGLRAGLWS</sequence>
<gene>
    <name evidence="4" type="ORF">LTR97_001594</name>
</gene>
<evidence type="ECO:0000313" key="4">
    <source>
        <dbReference type="EMBL" id="KAK5706604.1"/>
    </source>
</evidence>
<proteinExistence type="predicted"/>
<accession>A0AAN7WBT8</accession>
<dbReference type="Proteomes" id="UP001310594">
    <property type="component" value="Unassembled WGS sequence"/>
</dbReference>
<dbReference type="GO" id="GO:0003723">
    <property type="term" value="F:RNA binding"/>
    <property type="evidence" value="ECO:0007669"/>
    <property type="project" value="UniProtKB-UniRule"/>
</dbReference>
<protein>
    <recommendedName>
        <fullName evidence="3">RRM domain-containing protein</fullName>
    </recommendedName>
</protein>
<keyword evidence="1" id="KW-0694">RNA-binding</keyword>
<name>A0AAN7WBT8_9PEZI</name>
<dbReference type="Gene3D" id="3.30.70.330">
    <property type="match status" value="2"/>
</dbReference>
<dbReference type="EMBL" id="JAVRQU010000002">
    <property type="protein sequence ID" value="KAK5706604.1"/>
    <property type="molecule type" value="Genomic_DNA"/>
</dbReference>
<reference evidence="4" key="1">
    <citation type="submission" date="2023-08" db="EMBL/GenBank/DDBJ databases">
        <title>Black Yeasts Isolated from many extreme environments.</title>
        <authorList>
            <person name="Coleine C."/>
            <person name="Stajich J.E."/>
            <person name="Selbmann L."/>
        </authorList>
    </citation>
    <scope>NUCLEOTIDE SEQUENCE</scope>
    <source>
        <strain evidence="4">CCFEE 5810</strain>
    </source>
</reference>
<evidence type="ECO:0000313" key="5">
    <source>
        <dbReference type="Proteomes" id="UP001310594"/>
    </source>
</evidence>
<evidence type="ECO:0000256" key="1">
    <source>
        <dbReference type="PROSITE-ProRule" id="PRU00176"/>
    </source>
</evidence>
<dbReference type="Pfam" id="PF00076">
    <property type="entry name" value="RRM_1"/>
    <property type="match status" value="2"/>
</dbReference>
<feature type="region of interest" description="Disordered" evidence="2">
    <location>
        <begin position="97"/>
        <end position="129"/>
    </location>
</feature>
<dbReference type="InterPro" id="IPR035979">
    <property type="entry name" value="RBD_domain_sf"/>
</dbReference>
<feature type="domain" description="RRM" evidence="3">
    <location>
        <begin position="943"/>
        <end position="1033"/>
    </location>
</feature>
<organism evidence="4 5">
    <name type="scientific">Elasticomyces elasticus</name>
    <dbReference type="NCBI Taxonomy" id="574655"/>
    <lineage>
        <taxon>Eukaryota</taxon>
        <taxon>Fungi</taxon>
        <taxon>Dikarya</taxon>
        <taxon>Ascomycota</taxon>
        <taxon>Pezizomycotina</taxon>
        <taxon>Dothideomycetes</taxon>
        <taxon>Dothideomycetidae</taxon>
        <taxon>Mycosphaerellales</taxon>
        <taxon>Teratosphaeriaceae</taxon>
        <taxon>Elasticomyces</taxon>
    </lineage>
</organism>
<feature type="region of interest" description="Disordered" evidence="2">
    <location>
        <begin position="855"/>
        <end position="905"/>
    </location>
</feature>
<dbReference type="CDD" id="cd00590">
    <property type="entry name" value="RRM_SF"/>
    <property type="match status" value="2"/>
</dbReference>
<dbReference type="PROSITE" id="PS50102">
    <property type="entry name" value="RRM"/>
    <property type="match status" value="2"/>
</dbReference>